<organism evidence="1 2">
    <name type="scientific">Spirosoma validum</name>
    <dbReference type="NCBI Taxonomy" id="2771355"/>
    <lineage>
        <taxon>Bacteria</taxon>
        <taxon>Pseudomonadati</taxon>
        <taxon>Bacteroidota</taxon>
        <taxon>Cytophagia</taxon>
        <taxon>Cytophagales</taxon>
        <taxon>Cytophagaceae</taxon>
        <taxon>Spirosoma</taxon>
    </lineage>
</organism>
<dbReference type="Proteomes" id="UP000653797">
    <property type="component" value="Unassembled WGS sequence"/>
</dbReference>
<dbReference type="EMBL" id="JACXAA010000008">
    <property type="protein sequence ID" value="MBD2755296.1"/>
    <property type="molecule type" value="Genomic_DNA"/>
</dbReference>
<proteinExistence type="predicted"/>
<sequence>MVNIFQDKSGVLSGYLNSKKAKDEQRVIIYIDECACYLLPLLAHSWAPRGQTPVLIEQAGREHLNGPP</sequence>
<keyword evidence="2" id="KW-1185">Reference proteome</keyword>
<protein>
    <submittedName>
        <fullName evidence="1">Uncharacterized protein</fullName>
    </submittedName>
</protein>
<reference evidence="1" key="1">
    <citation type="submission" date="2020-09" db="EMBL/GenBank/DDBJ databases">
        <authorList>
            <person name="Kim M.K."/>
        </authorList>
    </citation>
    <scope>NUCLEOTIDE SEQUENCE</scope>
    <source>
        <strain evidence="1">BT704</strain>
    </source>
</reference>
<evidence type="ECO:0000313" key="1">
    <source>
        <dbReference type="EMBL" id="MBD2755296.1"/>
    </source>
</evidence>
<accession>A0A927B4U6</accession>
<evidence type="ECO:0000313" key="2">
    <source>
        <dbReference type="Proteomes" id="UP000653797"/>
    </source>
</evidence>
<name>A0A927B4U6_9BACT</name>
<comment type="caution">
    <text evidence="1">The sequence shown here is derived from an EMBL/GenBank/DDBJ whole genome shotgun (WGS) entry which is preliminary data.</text>
</comment>
<dbReference type="AlphaFoldDB" id="A0A927B4U6"/>
<dbReference type="RefSeq" id="WP_191040925.1">
    <property type="nucleotide sequence ID" value="NZ_JACXAA010000008.1"/>
</dbReference>
<gene>
    <name evidence="1" type="ORF">IC230_20515</name>
</gene>